<dbReference type="AlphaFoldDB" id="A0A1G8IBI5"/>
<feature type="compositionally biased region" description="Polar residues" evidence="5">
    <location>
        <begin position="24"/>
        <end position="40"/>
    </location>
</feature>
<comment type="subcellular location">
    <subcellularLocation>
        <location evidence="1">Cell envelope</location>
    </subcellularLocation>
</comment>
<dbReference type="RefSeq" id="WP_072737369.1">
    <property type="nucleotide sequence ID" value="NZ_CP048813.1"/>
</dbReference>
<comment type="similarity">
    <text evidence="2">Belongs to the bacterial solute-binding protein 8 family.</text>
</comment>
<protein>
    <submittedName>
        <fullName evidence="7">Iron complex transport system substrate-binding protein</fullName>
    </submittedName>
</protein>
<evidence type="ECO:0000256" key="6">
    <source>
        <dbReference type="SAM" id="SignalP"/>
    </source>
</evidence>
<reference evidence="7 8" key="1">
    <citation type="submission" date="2016-10" db="EMBL/GenBank/DDBJ databases">
        <authorList>
            <person name="de Groot N.N."/>
        </authorList>
    </citation>
    <scope>NUCLEOTIDE SEQUENCE [LARGE SCALE GENOMIC DNA]</scope>
    <source>
        <strain evidence="7 8">DSM 44892</strain>
    </source>
</reference>
<dbReference type="InterPro" id="IPR051313">
    <property type="entry name" value="Bact_iron-sidero_bind"/>
</dbReference>
<dbReference type="PANTHER" id="PTHR30532">
    <property type="entry name" value="IRON III DICITRATE-BINDING PERIPLASMIC PROTEIN"/>
    <property type="match status" value="1"/>
</dbReference>
<dbReference type="InterPro" id="IPR002491">
    <property type="entry name" value="ABC_transptr_periplasmic_BD"/>
</dbReference>
<dbReference type="NCBIfam" id="NF008200">
    <property type="entry name" value="PRK10957.1"/>
    <property type="match status" value="1"/>
</dbReference>
<evidence type="ECO:0000256" key="5">
    <source>
        <dbReference type="SAM" id="MobiDB-lite"/>
    </source>
</evidence>
<dbReference type="OrthoDB" id="9793175at2"/>
<dbReference type="Pfam" id="PF01497">
    <property type="entry name" value="Peripla_BP_2"/>
    <property type="match status" value="1"/>
</dbReference>
<organism evidence="7 8">
    <name type="scientific">Rhodococcus triatomae</name>
    <dbReference type="NCBI Taxonomy" id="300028"/>
    <lineage>
        <taxon>Bacteria</taxon>
        <taxon>Bacillati</taxon>
        <taxon>Actinomycetota</taxon>
        <taxon>Actinomycetes</taxon>
        <taxon>Mycobacteriales</taxon>
        <taxon>Nocardiaceae</taxon>
        <taxon>Rhodococcus</taxon>
    </lineage>
</organism>
<dbReference type="CDD" id="cd01146">
    <property type="entry name" value="FhuD"/>
    <property type="match status" value="1"/>
</dbReference>
<dbReference type="Gene3D" id="3.40.50.1980">
    <property type="entry name" value="Nitrogenase molybdenum iron protein domain"/>
    <property type="match status" value="2"/>
</dbReference>
<gene>
    <name evidence="7" type="ORF">SAMN05444695_105216</name>
</gene>
<name>A0A1G8IBI5_9NOCA</name>
<evidence type="ECO:0000313" key="8">
    <source>
        <dbReference type="Proteomes" id="UP000183263"/>
    </source>
</evidence>
<evidence type="ECO:0000256" key="3">
    <source>
        <dbReference type="ARBA" id="ARBA00022448"/>
    </source>
</evidence>
<dbReference type="SUPFAM" id="SSF53807">
    <property type="entry name" value="Helical backbone' metal receptor"/>
    <property type="match status" value="1"/>
</dbReference>
<dbReference type="EMBL" id="FNDN01000005">
    <property type="protein sequence ID" value="SDI15920.1"/>
    <property type="molecule type" value="Genomic_DNA"/>
</dbReference>
<evidence type="ECO:0000313" key="7">
    <source>
        <dbReference type="EMBL" id="SDI15920.1"/>
    </source>
</evidence>
<accession>A0A1G8IBI5</accession>
<dbReference type="PROSITE" id="PS50983">
    <property type="entry name" value="FE_B12_PBP"/>
    <property type="match status" value="1"/>
</dbReference>
<dbReference type="GO" id="GO:0030288">
    <property type="term" value="C:outer membrane-bounded periplasmic space"/>
    <property type="evidence" value="ECO:0007669"/>
    <property type="project" value="TreeGrafter"/>
</dbReference>
<dbReference type="FunFam" id="3.40.50.1980:FF:000009">
    <property type="entry name" value="Iron-enterobactin transporter periplasmic binding protein"/>
    <property type="match status" value="1"/>
</dbReference>
<dbReference type="PANTHER" id="PTHR30532:SF24">
    <property type="entry name" value="FERRIC ENTEROBACTIN-BINDING PERIPLASMIC PROTEIN FEPB"/>
    <property type="match status" value="1"/>
</dbReference>
<keyword evidence="3" id="KW-0813">Transport</keyword>
<evidence type="ECO:0000256" key="1">
    <source>
        <dbReference type="ARBA" id="ARBA00004196"/>
    </source>
</evidence>
<evidence type="ECO:0000256" key="4">
    <source>
        <dbReference type="ARBA" id="ARBA00022729"/>
    </source>
</evidence>
<feature type="signal peptide" evidence="6">
    <location>
        <begin position="1"/>
        <end position="28"/>
    </location>
</feature>
<evidence type="ECO:0000256" key="2">
    <source>
        <dbReference type="ARBA" id="ARBA00008814"/>
    </source>
</evidence>
<dbReference type="Proteomes" id="UP000183263">
    <property type="component" value="Unassembled WGS sequence"/>
</dbReference>
<feature type="region of interest" description="Disordered" evidence="5">
    <location>
        <begin position="24"/>
        <end position="49"/>
    </location>
</feature>
<dbReference type="PROSITE" id="PS51257">
    <property type="entry name" value="PROKAR_LIPOPROTEIN"/>
    <property type="match status" value="1"/>
</dbReference>
<dbReference type="GO" id="GO:1901678">
    <property type="term" value="P:iron coordination entity transport"/>
    <property type="evidence" value="ECO:0007669"/>
    <property type="project" value="UniProtKB-ARBA"/>
</dbReference>
<proteinExistence type="inferred from homology"/>
<feature type="chain" id="PRO_5043680171" evidence="6">
    <location>
        <begin position="29"/>
        <end position="336"/>
    </location>
</feature>
<keyword evidence="4 6" id="KW-0732">Signal</keyword>
<keyword evidence="8" id="KW-1185">Reference proteome</keyword>
<sequence length="336" mass="35698">MLFRRTAAAVLGLVVAVGVASCSSDTDADESSNPTASSEGSWPRTITDDRGTVTIDAQPERIVSTSVTLTGSLLSLDAPVIGTGTQPPSTITDDDGLFLQWADVAKERDVEVLYQGEPNIERITAANPDLIFVSATGADAAAAQYDTLAKIAPVVVLRYDNLSWQDLTEKIAEAVGAEDKARELIAEFDGRVDEARESLTDDVLAQSNPVNVLTYNSPEDSRIFTSESSQGALLESLGLEIAELPASITDIDAGDTATRDDVVGVSQELLTQALPGNSTFIINAQQPDADRLLADPTLAATPSVEQGQVYPLGYDSFRLDYYSANLVIDRVVDALT</sequence>